<dbReference type="STRING" id="1314778.A0A5C3PHY2"/>
<keyword evidence="2" id="KW-1133">Transmembrane helix</keyword>
<evidence type="ECO:0000256" key="1">
    <source>
        <dbReference type="SAM" id="MobiDB-lite"/>
    </source>
</evidence>
<evidence type="ECO:0000313" key="3">
    <source>
        <dbReference type="EMBL" id="TFK88902.1"/>
    </source>
</evidence>
<dbReference type="AlphaFoldDB" id="A0A5C3PHY2"/>
<evidence type="ECO:0000256" key="2">
    <source>
        <dbReference type="SAM" id="Phobius"/>
    </source>
</evidence>
<reference evidence="3 4" key="1">
    <citation type="journal article" date="2019" name="Nat. Ecol. Evol.">
        <title>Megaphylogeny resolves global patterns of mushroom evolution.</title>
        <authorList>
            <person name="Varga T."/>
            <person name="Krizsan K."/>
            <person name="Foldi C."/>
            <person name="Dima B."/>
            <person name="Sanchez-Garcia M."/>
            <person name="Sanchez-Ramirez S."/>
            <person name="Szollosi G.J."/>
            <person name="Szarkandi J.G."/>
            <person name="Papp V."/>
            <person name="Albert L."/>
            <person name="Andreopoulos W."/>
            <person name="Angelini C."/>
            <person name="Antonin V."/>
            <person name="Barry K.W."/>
            <person name="Bougher N.L."/>
            <person name="Buchanan P."/>
            <person name="Buyck B."/>
            <person name="Bense V."/>
            <person name="Catcheside P."/>
            <person name="Chovatia M."/>
            <person name="Cooper J."/>
            <person name="Damon W."/>
            <person name="Desjardin D."/>
            <person name="Finy P."/>
            <person name="Geml J."/>
            <person name="Haridas S."/>
            <person name="Hughes K."/>
            <person name="Justo A."/>
            <person name="Karasinski D."/>
            <person name="Kautmanova I."/>
            <person name="Kiss B."/>
            <person name="Kocsube S."/>
            <person name="Kotiranta H."/>
            <person name="LaButti K.M."/>
            <person name="Lechner B.E."/>
            <person name="Liimatainen K."/>
            <person name="Lipzen A."/>
            <person name="Lukacs Z."/>
            <person name="Mihaltcheva S."/>
            <person name="Morgado L.N."/>
            <person name="Niskanen T."/>
            <person name="Noordeloos M.E."/>
            <person name="Ohm R.A."/>
            <person name="Ortiz-Santana B."/>
            <person name="Ovrebo C."/>
            <person name="Racz N."/>
            <person name="Riley R."/>
            <person name="Savchenko A."/>
            <person name="Shiryaev A."/>
            <person name="Soop K."/>
            <person name="Spirin V."/>
            <person name="Szebenyi C."/>
            <person name="Tomsovsky M."/>
            <person name="Tulloss R.E."/>
            <person name="Uehling J."/>
            <person name="Grigoriev I.V."/>
            <person name="Vagvolgyi C."/>
            <person name="Papp T."/>
            <person name="Martin F.M."/>
            <person name="Miettinen O."/>
            <person name="Hibbett D.S."/>
            <person name="Nagy L.G."/>
        </authorList>
    </citation>
    <scope>NUCLEOTIDE SEQUENCE [LARGE SCALE GENOMIC DNA]</scope>
    <source>
        <strain evidence="3 4">HHB13444</strain>
    </source>
</reference>
<keyword evidence="2" id="KW-0812">Transmembrane</keyword>
<sequence>MGPPQPHATYIPPEHPSYTAQAQGPQVSTSHEQQQNYGSPQGQTTEEKQQQPPQRVGSVGGVGTLSGYPPDGQTPLLDASAGQQYQQQLFAMCAAGNHDVTTKFGIVGIIAAIVCFPCGLICLFADTEKRCVRCGSLVG</sequence>
<organism evidence="3 4">
    <name type="scientific">Polyporus arcularius HHB13444</name>
    <dbReference type="NCBI Taxonomy" id="1314778"/>
    <lineage>
        <taxon>Eukaryota</taxon>
        <taxon>Fungi</taxon>
        <taxon>Dikarya</taxon>
        <taxon>Basidiomycota</taxon>
        <taxon>Agaricomycotina</taxon>
        <taxon>Agaricomycetes</taxon>
        <taxon>Polyporales</taxon>
        <taxon>Polyporaceae</taxon>
        <taxon>Polyporus</taxon>
    </lineage>
</organism>
<name>A0A5C3PHY2_9APHY</name>
<feature type="compositionally biased region" description="Polar residues" evidence="1">
    <location>
        <begin position="18"/>
        <end position="39"/>
    </location>
</feature>
<keyword evidence="4" id="KW-1185">Reference proteome</keyword>
<dbReference type="EMBL" id="ML211095">
    <property type="protein sequence ID" value="TFK88902.1"/>
    <property type="molecule type" value="Genomic_DNA"/>
</dbReference>
<dbReference type="InParanoid" id="A0A5C3PHY2"/>
<dbReference type="Proteomes" id="UP000308197">
    <property type="component" value="Unassembled WGS sequence"/>
</dbReference>
<feature type="region of interest" description="Disordered" evidence="1">
    <location>
        <begin position="1"/>
        <end position="80"/>
    </location>
</feature>
<feature type="compositionally biased region" description="Low complexity" evidence="1">
    <location>
        <begin position="40"/>
        <end position="57"/>
    </location>
</feature>
<keyword evidence="2" id="KW-0472">Membrane</keyword>
<evidence type="ECO:0000313" key="4">
    <source>
        <dbReference type="Proteomes" id="UP000308197"/>
    </source>
</evidence>
<protein>
    <submittedName>
        <fullName evidence="3">Uncharacterized protein</fullName>
    </submittedName>
</protein>
<proteinExistence type="predicted"/>
<feature type="transmembrane region" description="Helical" evidence="2">
    <location>
        <begin position="104"/>
        <end position="125"/>
    </location>
</feature>
<accession>A0A5C3PHY2</accession>
<gene>
    <name evidence="3" type="ORF">K466DRAFT_487980</name>
</gene>